<reference evidence="10 11" key="1">
    <citation type="submission" date="2017-03" db="EMBL/GenBank/DDBJ databases">
        <title>Genomes of endolithic fungi from Antarctica.</title>
        <authorList>
            <person name="Coleine C."/>
            <person name="Masonjones S."/>
            <person name="Stajich J.E."/>
        </authorList>
    </citation>
    <scope>NUCLEOTIDE SEQUENCE [LARGE SCALE GENOMIC DNA]</scope>
    <source>
        <strain evidence="10 11">CCFEE 5184</strain>
    </source>
</reference>
<dbReference type="PRINTS" id="PR00171">
    <property type="entry name" value="SUGRTRNSPORT"/>
</dbReference>
<dbReference type="PANTHER" id="PTHR48022">
    <property type="entry name" value="PLASTIDIC GLUCOSE TRANSPORTER 4"/>
    <property type="match status" value="1"/>
</dbReference>
<dbReference type="InterPro" id="IPR050360">
    <property type="entry name" value="MFS_Sugar_Transporters"/>
</dbReference>
<protein>
    <recommendedName>
        <fullName evidence="9">Major facilitator superfamily (MFS) profile domain-containing protein</fullName>
    </recommendedName>
</protein>
<name>A0A4U0XG52_9PEZI</name>
<evidence type="ECO:0000256" key="5">
    <source>
        <dbReference type="ARBA" id="ARBA00022989"/>
    </source>
</evidence>
<evidence type="ECO:0000256" key="6">
    <source>
        <dbReference type="ARBA" id="ARBA00023136"/>
    </source>
</evidence>
<keyword evidence="3 7" id="KW-0813">Transport</keyword>
<evidence type="ECO:0000256" key="4">
    <source>
        <dbReference type="ARBA" id="ARBA00022692"/>
    </source>
</evidence>
<dbReference type="PROSITE" id="PS50850">
    <property type="entry name" value="MFS"/>
    <property type="match status" value="1"/>
</dbReference>
<evidence type="ECO:0000256" key="3">
    <source>
        <dbReference type="ARBA" id="ARBA00022448"/>
    </source>
</evidence>
<keyword evidence="11" id="KW-1185">Reference proteome</keyword>
<feature type="transmembrane region" description="Helical" evidence="8">
    <location>
        <begin position="84"/>
        <end position="104"/>
    </location>
</feature>
<comment type="subcellular location">
    <subcellularLocation>
        <location evidence="1">Membrane</location>
        <topology evidence="1">Multi-pass membrane protein</topology>
    </subcellularLocation>
</comment>
<evidence type="ECO:0000256" key="2">
    <source>
        <dbReference type="ARBA" id="ARBA00010992"/>
    </source>
</evidence>
<dbReference type="PANTHER" id="PTHR48022:SF11">
    <property type="entry name" value="MONOSACCHARIDE TRANSPORTER (HXT8), PUTATIVE (AFU_ORTHOLOGUE AFUA_2G08120)-RELATED"/>
    <property type="match status" value="1"/>
</dbReference>
<feature type="transmembrane region" description="Helical" evidence="8">
    <location>
        <begin position="366"/>
        <end position="388"/>
    </location>
</feature>
<feature type="transmembrane region" description="Helical" evidence="8">
    <location>
        <begin position="302"/>
        <end position="323"/>
    </location>
</feature>
<keyword evidence="5 8" id="KW-1133">Transmembrane helix</keyword>
<feature type="transmembrane region" description="Helical" evidence="8">
    <location>
        <begin position="49"/>
        <end position="72"/>
    </location>
</feature>
<dbReference type="Pfam" id="PF00083">
    <property type="entry name" value="Sugar_tr"/>
    <property type="match status" value="1"/>
</dbReference>
<dbReference type="GO" id="GO:0016020">
    <property type="term" value="C:membrane"/>
    <property type="evidence" value="ECO:0007669"/>
    <property type="project" value="UniProtKB-SubCell"/>
</dbReference>
<evidence type="ECO:0000313" key="11">
    <source>
        <dbReference type="Proteomes" id="UP000309340"/>
    </source>
</evidence>
<comment type="caution">
    <text evidence="10">The sequence shown here is derived from an EMBL/GenBank/DDBJ whole genome shotgun (WGS) entry which is preliminary data.</text>
</comment>
<feature type="transmembrane region" description="Helical" evidence="8">
    <location>
        <begin position="7"/>
        <end position="29"/>
    </location>
</feature>
<dbReference type="NCBIfam" id="TIGR00879">
    <property type="entry name" value="SP"/>
    <property type="match status" value="1"/>
</dbReference>
<comment type="similarity">
    <text evidence="2 7">Belongs to the major facilitator superfamily. Sugar transporter (TC 2.A.1.1) family.</text>
</comment>
<dbReference type="InterPro" id="IPR036259">
    <property type="entry name" value="MFS_trans_sf"/>
</dbReference>
<evidence type="ECO:0000313" key="10">
    <source>
        <dbReference type="EMBL" id="TKA75932.1"/>
    </source>
</evidence>
<dbReference type="AlphaFoldDB" id="A0A4U0XG52"/>
<dbReference type="Proteomes" id="UP000309340">
    <property type="component" value="Unassembled WGS sequence"/>
</dbReference>
<dbReference type="InterPro" id="IPR020846">
    <property type="entry name" value="MFS_dom"/>
</dbReference>
<accession>A0A4U0XG52</accession>
<feature type="transmembrane region" description="Helical" evidence="8">
    <location>
        <begin position="143"/>
        <end position="163"/>
    </location>
</feature>
<sequence>MTKTSNYNVAVGMIVALGSFSYGFGFATFATSIGQPGFYQYFALEPTSAYTNSILGAVNALFFFGACVGALAGGPLSDHIGRRYTILTAALIALVGGALAAGSVHIAMLIVVRILQGCGLGALATLTPVYLSESSTKEKRGMLTGLHGFFLVSGYNISAWVGYGCFYSKNLTFGWRGPIAFTCIPCLLLAIGCIWVPESPRYLLMKDRSDEAWRNVQRLHHDAADPTDSAAHEEFAQMRAQIAFERTQPSGYWGILTTGSYRKRAFLSCFVQFAANNTGGLVINYYSVIIYGDLGLTGSLPLLMYAIYTLIGALGNLCGLLTIDKTGRRFALLTGFSGCLVALVLEIAMLGKYVTVAVPNLAGEKVAIFAIMFFVFFYGFFIDAASFIYSSEIYPTNIRARGMAMATFTYFAACITYVTPGATAVATIGWRYFVIFACLTVVSIVVVYFFYPETKQKSLEELAAYFGETVVDDTYEKAEEQEKGGVEHFEMARS</sequence>
<feature type="transmembrane region" description="Helical" evidence="8">
    <location>
        <begin position="430"/>
        <end position="451"/>
    </location>
</feature>
<organism evidence="10 11">
    <name type="scientific">Friedmanniomyces simplex</name>
    <dbReference type="NCBI Taxonomy" id="329884"/>
    <lineage>
        <taxon>Eukaryota</taxon>
        <taxon>Fungi</taxon>
        <taxon>Dikarya</taxon>
        <taxon>Ascomycota</taxon>
        <taxon>Pezizomycotina</taxon>
        <taxon>Dothideomycetes</taxon>
        <taxon>Dothideomycetidae</taxon>
        <taxon>Mycosphaerellales</taxon>
        <taxon>Teratosphaeriaceae</taxon>
        <taxon>Friedmanniomyces</taxon>
    </lineage>
</organism>
<gene>
    <name evidence="10" type="ORF">B0A55_05872</name>
</gene>
<keyword evidence="4 8" id="KW-0812">Transmembrane</keyword>
<evidence type="ECO:0000259" key="9">
    <source>
        <dbReference type="PROSITE" id="PS50850"/>
    </source>
</evidence>
<dbReference type="InterPro" id="IPR005828">
    <property type="entry name" value="MFS_sugar_transport-like"/>
</dbReference>
<feature type="transmembrane region" description="Helical" evidence="8">
    <location>
        <begin position="265"/>
        <end position="290"/>
    </location>
</feature>
<proteinExistence type="inferred from homology"/>
<feature type="transmembrane region" description="Helical" evidence="8">
    <location>
        <begin position="110"/>
        <end position="131"/>
    </location>
</feature>
<keyword evidence="6 8" id="KW-0472">Membrane</keyword>
<dbReference type="InterPro" id="IPR003663">
    <property type="entry name" value="Sugar/inositol_transpt"/>
</dbReference>
<evidence type="ECO:0000256" key="1">
    <source>
        <dbReference type="ARBA" id="ARBA00004141"/>
    </source>
</evidence>
<dbReference type="EMBL" id="NAJQ01000178">
    <property type="protein sequence ID" value="TKA75932.1"/>
    <property type="molecule type" value="Genomic_DNA"/>
</dbReference>
<feature type="domain" description="Major facilitator superfamily (MFS) profile" evidence="9">
    <location>
        <begin position="11"/>
        <end position="455"/>
    </location>
</feature>
<feature type="transmembrane region" description="Helical" evidence="8">
    <location>
        <begin position="400"/>
        <end position="418"/>
    </location>
</feature>
<dbReference type="PROSITE" id="PS00216">
    <property type="entry name" value="SUGAR_TRANSPORT_1"/>
    <property type="match status" value="1"/>
</dbReference>
<feature type="transmembrane region" description="Helical" evidence="8">
    <location>
        <begin position="330"/>
        <end position="354"/>
    </location>
</feature>
<feature type="transmembrane region" description="Helical" evidence="8">
    <location>
        <begin position="175"/>
        <end position="196"/>
    </location>
</feature>
<evidence type="ECO:0000256" key="8">
    <source>
        <dbReference type="SAM" id="Phobius"/>
    </source>
</evidence>
<dbReference type="GO" id="GO:0005351">
    <property type="term" value="F:carbohydrate:proton symporter activity"/>
    <property type="evidence" value="ECO:0007669"/>
    <property type="project" value="TreeGrafter"/>
</dbReference>
<dbReference type="InterPro" id="IPR005829">
    <property type="entry name" value="Sugar_transporter_CS"/>
</dbReference>
<evidence type="ECO:0000256" key="7">
    <source>
        <dbReference type="RuleBase" id="RU003346"/>
    </source>
</evidence>
<dbReference type="SUPFAM" id="SSF103473">
    <property type="entry name" value="MFS general substrate transporter"/>
    <property type="match status" value="1"/>
</dbReference>
<dbReference type="OrthoDB" id="6612291at2759"/>
<dbReference type="Gene3D" id="1.20.1250.20">
    <property type="entry name" value="MFS general substrate transporter like domains"/>
    <property type="match status" value="1"/>
</dbReference>